<dbReference type="InterPro" id="IPR003810">
    <property type="entry name" value="Mntp/YtaF"/>
</dbReference>
<gene>
    <name evidence="6" type="ORF">H8707_09715</name>
</gene>
<keyword evidence="7" id="KW-1185">Reference proteome</keyword>
<feature type="transmembrane region" description="Helical" evidence="5">
    <location>
        <begin position="108"/>
        <end position="129"/>
    </location>
</feature>
<name>A0A926EUJ4_9FIRM</name>
<reference evidence="6" key="1">
    <citation type="submission" date="2020-08" db="EMBL/GenBank/DDBJ databases">
        <title>Genome public.</title>
        <authorList>
            <person name="Liu C."/>
            <person name="Sun Q."/>
        </authorList>
    </citation>
    <scope>NUCLEOTIDE SEQUENCE</scope>
    <source>
        <strain evidence="6">BX21</strain>
    </source>
</reference>
<evidence type="ECO:0000256" key="5">
    <source>
        <dbReference type="SAM" id="Phobius"/>
    </source>
</evidence>
<dbReference type="EMBL" id="JACRTG010000020">
    <property type="protein sequence ID" value="MBC8588518.1"/>
    <property type="molecule type" value="Genomic_DNA"/>
</dbReference>
<dbReference type="AlphaFoldDB" id="A0A926EUJ4"/>
<keyword evidence="1" id="KW-1003">Cell membrane</keyword>
<keyword evidence="3 5" id="KW-1133">Transmembrane helix</keyword>
<dbReference type="PANTHER" id="PTHR35529">
    <property type="entry name" value="MANGANESE EFFLUX PUMP MNTP-RELATED"/>
    <property type="match status" value="1"/>
</dbReference>
<comment type="caution">
    <text evidence="6">The sequence shown here is derived from an EMBL/GenBank/DDBJ whole genome shotgun (WGS) entry which is preliminary data.</text>
</comment>
<evidence type="ECO:0000256" key="2">
    <source>
        <dbReference type="ARBA" id="ARBA00022692"/>
    </source>
</evidence>
<evidence type="ECO:0000256" key="1">
    <source>
        <dbReference type="ARBA" id="ARBA00022475"/>
    </source>
</evidence>
<dbReference type="PANTHER" id="PTHR35529:SF2">
    <property type="entry name" value="SPORULATION PROTEIN YTAF-RELATED"/>
    <property type="match status" value="1"/>
</dbReference>
<feature type="transmembrane region" description="Helical" evidence="5">
    <location>
        <begin position="135"/>
        <end position="154"/>
    </location>
</feature>
<feature type="transmembrane region" description="Helical" evidence="5">
    <location>
        <begin position="68"/>
        <end position="87"/>
    </location>
</feature>
<keyword evidence="2 5" id="KW-0812">Transmembrane</keyword>
<dbReference type="RefSeq" id="WP_262429973.1">
    <property type="nucleotide sequence ID" value="NZ_JACRTG010000020.1"/>
</dbReference>
<protein>
    <submittedName>
        <fullName evidence="6">Manganese efflux pump</fullName>
    </submittedName>
</protein>
<feature type="transmembrane region" description="Helical" evidence="5">
    <location>
        <begin position="166"/>
        <end position="189"/>
    </location>
</feature>
<feature type="transmembrane region" description="Helical" evidence="5">
    <location>
        <begin position="28"/>
        <end position="48"/>
    </location>
</feature>
<evidence type="ECO:0000313" key="6">
    <source>
        <dbReference type="EMBL" id="MBC8588518.1"/>
    </source>
</evidence>
<dbReference type="Pfam" id="PF02659">
    <property type="entry name" value="Mntp"/>
    <property type="match status" value="1"/>
</dbReference>
<keyword evidence="4 5" id="KW-0472">Membrane</keyword>
<dbReference type="Proteomes" id="UP000601171">
    <property type="component" value="Unassembled WGS sequence"/>
</dbReference>
<sequence>MAIAASLDLFAVMNIEGAMLYEIDKKKVFKVSIFFGSWMALSLLLGNILMNKIIDIGIFETKISTTRIFLSIVASAIFLGLGIRMFKKSLEEDNIFERRLESINTKRIALLATITSIDEFLIGIGISLMDMKLNTIIIPIFVISIASVIAGIYIGYHFGYEQKRKAYITSTVILLTVGILLVIDVLKMIF</sequence>
<accession>A0A926EUJ4</accession>
<evidence type="ECO:0000256" key="4">
    <source>
        <dbReference type="ARBA" id="ARBA00023136"/>
    </source>
</evidence>
<evidence type="ECO:0000256" key="3">
    <source>
        <dbReference type="ARBA" id="ARBA00022989"/>
    </source>
</evidence>
<organism evidence="6 7">
    <name type="scientific">Paratissierella segnis</name>
    <dbReference type="NCBI Taxonomy" id="2763679"/>
    <lineage>
        <taxon>Bacteria</taxon>
        <taxon>Bacillati</taxon>
        <taxon>Bacillota</taxon>
        <taxon>Tissierellia</taxon>
        <taxon>Tissierellales</taxon>
        <taxon>Tissierellaceae</taxon>
        <taxon>Paratissierella</taxon>
    </lineage>
</organism>
<evidence type="ECO:0000313" key="7">
    <source>
        <dbReference type="Proteomes" id="UP000601171"/>
    </source>
</evidence>
<proteinExistence type="predicted"/>